<protein>
    <recommendedName>
        <fullName evidence="3">Disease resistance protein winged helix domain-containing protein</fullName>
    </recommendedName>
</protein>
<dbReference type="Gene3D" id="1.10.10.10">
    <property type="entry name" value="Winged helix-like DNA-binding domain superfamily/Winged helix DNA-binding domain"/>
    <property type="match status" value="1"/>
</dbReference>
<gene>
    <name evidence="4" type="ORF">CQW23_20423</name>
</gene>
<dbReference type="Proteomes" id="UP000224567">
    <property type="component" value="Unassembled WGS sequence"/>
</dbReference>
<sequence>MVKLQRRSAVFVLVLNIYFQNILESISHQKHESIMVKDLEGEMRVAVQQSEDLLESNIAEIMRKRYTAQKGKIYRHEWTKQTHSITCYGLPLLAYSPKTLLPPYWNNEIDAWTLIRLWVAEGCLKNAKLRSPEEVGEECLGDLVTRNLLTVQRKKVDGRIKSIGMHDLLRDLSVSEAEKEKLLNMITNTGVQQRMIRVRRILVCIPPFPWKNLSSPHKLCVPCTFSRIQ</sequence>
<dbReference type="EMBL" id="MLFT02000008">
    <property type="protein sequence ID" value="PHT41569.1"/>
    <property type="molecule type" value="Genomic_DNA"/>
</dbReference>
<evidence type="ECO:0000313" key="5">
    <source>
        <dbReference type="Proteomes" id="UP000224567"/>
    </source>
</evidence>
<dbReference type="OrthoDB" id="909160at2759"/>
<name>A0A2G2W8P8_CAPBA</name>
<organism evidence="4 5">
    <name type="scientific">Capsicum baccatum</name>
    <name type="common">Peruvian pepper</name>
    <dbReference type="NCBI Taxonomy" id="33114"/>
    <lineage>
        <taxon>Eukaryota</taxon>
        <taxon>Viridiplantae</taxon>
        <taxon>Streptophyta</taxon>
        <taxon>Embryophyta</taxon>
        <taxon>Tracheophyta</taxon>
        <taxon>Spermatophyta</taxon>
        <taxon>Magnoliopsida</taxon>
        <taxon>eudicotyledons</taxon>
        <taxon>Gunneridae</taxon>
        <taxon>Pentapetalae</taxon>
        <taxon>asterids</taxon>
        <taxon>lamiids</taxon>
        <taxon>Solanales</taxon>
        <taxon>Solanaceae</taxon>
        <taxon>Solanoideae</taxon>
        <taxon>Capsiceae</taxon>
        <taxon>Capsicum</taxon>
    </lineage>
</organism>
<keyword evidence="5" id="KW-1185">Reference proteome</keyword>
<dbReference type="STRING" id="33114.A0A2G2W8P8"/>
<evidence type="ECO:0000256" key="2">
    <source>
        <dbReference type="ARBA" id="ARBA00022840"/>
    </source>
</evidence>
<reference evidence="5" key="2">
    <citation type="journal article" date="2017" name="J. Anim. Genet.">
        <title>Multiple reference genome sequences of hot pepper reveal the massive evolution of plant disease resistance genes by retroduplication.</title>
        <authorList>
            <person name="Kim S."/>
            <person name="Park J."/>
            <person name="Yeom S.-I."/>
            <person name="Kim Y.-M."/>
            <person name="Seo E."/>
            <person name="Kim K.-T."/>
            <person name="Kim M.-S."/>
            <person name="Lee J.M."/>
            <person name="Cheong K."/>
            <person name="Shin H.-S."/>
            <person name="Kim S.-B."/>
            <person name="Han K."/>
            <person name="Lee J."/>
            <person name="Park M."/>
            <person name="Lee H.-A."/>
            <person name="Lee H.-Y."/>
            <person name="Lee Y."/>
            <person name="Oh S."/>
            <person name="Lee J.H."/>
            <person name="Choi E."/>
            <person name="Choi E."/>
            <person name="Lee S.E."/>
            <person name="Jeon J."/>
            <person name="Kim H."/>
            <person name="Choi G."/>
            <person name="Song H."/>
            <person name="Lee J."/>
            <person name="Lee S.-C."/>
            <person name="Kwon J.-K."/>
            <person name="Lee H.-Y."/>
            <person name="Koo N."/>
            <person name="Hong Y."/>
            <person name="Kim R.W."/>
            <person name="Kang W.-H."/>
            <person name="Huh J.H."/>
            <person name="Kang B.-C."/>
            <person name="Yang T.-J."/>
            <person name="Lee Y.-H."/>
            <person name="Bennetzen J.L."/>
            <person name="Choi D."/>
        </authorList>
    </citation>
    <scope>NUCLEOTIDE SEQUENCE [LARGE SCALE GENOMIC DNA]</scope>
    <source>
        <strain evidence="5">cv. PBC81</strain>
    </source>
</reference>
<dbReference type="InterPro" id="IPR058922">
    <property type="entry name" value="WHD_DRP"/>
</dbReference>
<reference evidence="4 5" key="1">
    <citation type="journal article" date="2017" name="Genome Biol.">
        <title>New reference genome sequences of hot pepper reveal the massive evolution of plant disease-resistance genes by retroduplication.</title>
        <authorList>
            <person name="Kim S."/>
            <person name="Park J."/>
            <person name="Yeom S.I."/>
            <person name="Kim Y.M."/>
            <person name="Seo E."/>
            <person name="Kim K.T."/>
            <person name="Kim M.S."/>
            <person name="Lee J.M."/>
            <person name="Cheong K."/>
            <person name="Shin H.S."/>
            <person name="Kim S.B."/>
            <person name="Han K."/>
            <person name="Lee J."/>
            <person name="Park M."/>
            <person name="Lee H.A."/>
            <person name="Lee H.Y."/>
            <person name="Lee Y."/>
            <person name="Oh S."/>
            <person name="Lee J.H."/>
            <person name="Choi E."/>
            <person name="Choi E."/>
            <person name="Lee S.E."/>
            <person name="Jeon J."/>
            <person name="Kim H."/>
            <person name="Choi G."/>
            <person name="Song H."/>
            <person name="Lee J."/>
            <person name="Lee S.C."/>
            <person name="Kwon J.K."/>
            <person name="Lee H.Y."/>
            <person name="Koo N."/>
            <person name="Hong Y."/>
            <person name="Kim R.W."/>
            <person name="Kang W.H."/>
            <person name="Huh J.H."/>
            <person name="Kang B.C."/>
            <person name="Yang T.J."/>
            <person name="Lee Y.H."/>
            <person name="Bennetzen J.L."/>
            <person name="Choi D."/>
        </authorList>
    </citation>
    <scope>NUCLEOTIDE SEQUENCE [LARGE SCALE GENOMIC DNA]</scope>
    <source>
        <strain evidence="5">cv. PBC81</strain>
    </source>
</reference>
<evidence type="ECO:0000259" key="3">
    <source>
        <dbReference type="Pfam" id="PF23559"/>
    </source>
</evidence>
<keyword evidence="2" id="KW-0067">ATP-binding</keyword>
<keyword evidence="1" id="KW-0547">Nucleotide-binding</keyword>
<dbReference type="Gene3D" id="1.20.5.4130">
    <property type="match status" value="1"/>
</dbReference>
<comment type="caution">
    <text evidence="4">The sequence shown here is derived from an EMBL/GenBank/DDBJ whole genome shotgun (WGS) entry which is preliminary data.</text>
</comment>
<dbReference type="InterPro" id="IPR036388">
    <property type="entry name" value="WH-like_DNA-bd_sf"/>
</dbReference>
<dbReference type="AlphaFoldDB" id="A0A2G2W8P8"/>
<feature type="domain" description="Disease resistance protein winged helix" evidence="3">
    <location>
        <begin position="107"/>
        <end position="172"/>
    </location>
</feature>
<accession>A0A2G2W8P8</accession>
<evidence type="ECO:0000313" key="4">
    <source>
        <dbReference type="EMBL" id="PHT41569.1"/>
    </source>
</evidence>
<dbReference type="Pfam" id="PF23559">
    <property type="entry name" value="WHD_DRP"/>
    <property type="match status" value="1"/>
</dbReference>
<evidence type="ECO:0000256" key="1">
    <source>
        <dbReference type="ARBA" id="ARBA00022741"/>
    </source>
</evidence>
<proteinExistence type="predicted"/>